<keyword evidence="2" id="KW-1185">Reference proteome</keyword>
<reference evidence="2" key="1">
    <citation type="journal article" date="2020" name="Nat. Commun.">
        <title>Genome assembly of wild tea tree DASZ reveals pedigree and selection history of tea varieties.</title>
        <authorList>
            <person name="Zhang W."/>
            <person name="Zhang Y."/>
            <person name="Qiu H."/>
            <person name="Guo Y."/>
            <person name="Wan H."/>
            <person name="Zhang X."/>
            <person name="Scossa F."/>
            <person name="Alseekh S."/>
            <person name="Zhang Q."/>
            <person name="Wang P."/>
            <person name="Xu L."/>
            <person name="Schmidt M.H."/>
            <person name="Jia X."/>
            <person name="Li D."/>
            <person name="Zhu A."/>
            <person name="Guo F."/>
            <person name="Chen W."/>
            <person name="Ni D."/>
            <person name="Usadel B."/>
            <person name="Fernie A.R."/>
            <person name="Wen W."/>
        </authorList>
    </citation>
    <scope>NUCLEOTIDE SEQUENCE [LARGE SCALE GENOMIC DNA]</scope>
    <source>
        <strain evidence="2">cv. G240</strain>
    </source>
</reference>
<dbReference type="EMBL" id="JACBKZ010000001">
    <property type="protein sequence ID" value="KAF5959609.1"/>
    <property type="molecule type" value="Genomic_DNA"/>
</dbReference>
<evidence type="ECO:0000313" key="1">
    <source>
        <dbReference type="EMBL" id="KAF5959609.1"/>
    </source>
</evidence>
<reference evidence="1 2" key="2">
    <citation type="submission" date="2020-07" db="EMBL/GenBank/DDBJ databases">
        <title>Genome assembly of wild tea tree DASZ reveals pedigree and selection history of tea varieties.</title>
        <authorList>
            <person name="Zhang W."/>
        </authorList>
    </citation>
    <scope>NUCLEOTIDE SEQUENCE [LARGE SCALE GENOMIC DNA]</scope>
    <source>
        <strain evidence="2">cv. G240</strain>
        <tissue evidence="1">Leaf</tissue>
    </source>
</reference>
<protein>
    <submittedName>
        <fullName evidence="1">Uncharacterized protein</fullName>
    </submittedName>
</protein>
<proteinExistence type="predicted"/>
<sequence length="104" mass="11580">MVKISFIQFEWSRFSFLGSYPTLTSQTRLDSHMSQTSSLSFTLMLISKFETSFSLTPLPLIPTTPLSLPKLSLSRSLSNQALSVSTTITSSDFPLYSSIHIAPR</sequence>
<organism evidence="1 2">
    <name type="scientific">Camellia sinensis</name>
    <name type="common">Tea plant</name>
    <name type="synonym">Thea sinensis</name>
    <dbReference type="NCBI Taxonomy" id="4442"/>
    <lineage>
        <taxon>Eukaryota</taxon>
        <taxon>Viridiplantae</taxon>
        <taxon>Streptophyta</taxon>
        <taxon>Embryophyta</taxon>
        <taxon>Tracheophyta</taxon>
        <taxon>Spermatophyta</taxon>
        <taxon>Magnoliopsida</taxon>
        <taxon>eudicotyledons</taxon>
        <taxon>Gunneridae</taxon>
        <taxon>Pentapetalae</taxon>
        <taxon>asterids</taxon>
        <taxon>Ericales</taxon>
        <taxon>Theaceae</taxon>
        <taxon>Camellia</taxon>
    </lineage>
</organism>
<evidence type="ECO:0000313" key="2">
    <source>
        <dbReference type="Proteomes" id="UP000593564"/>
    </source>
</evidence>
<comment type="caution">
    <text evidence="1">The sequence shown here is derived from an EMBL/GenBank/DDBJ whole genome shotgun (WGS) entry which is preliminary data.</text>
</comment>
<dbReference type="AlphaFoldDB" id="A0A7J7I3V2"/>
<dbReference type="Proteomes" id="UP000593564">
    <property type="component" value="Unassembled WGS sequence"/>
</dbReference>
<accession>A0A7J7I3V2</accession>
<name>A0A7J7I3V2_CAMSI</name>
<gene>
    <name evidence="1" type="ORF">HYC85_000818</name>
</gene>